<dbReference type="GO" id="GO:0005737">
    <property type="term" value="C:cytoplasm"/>
    <property type="evidence" value="ECO:0007669"/>
    <property type="project" value="UniProtKB-SubCell"/>
</dbReference>
<evidence type="ECO:0000313" key="18">
    <source>
        <dbReference type="Proteomes" id="UP001348817"/>
    </source>
</evidence>
<dbReference type="RefSeq" id="WP_338393135.1">
    <property type="nucleotide sequence ID" value="NZ_AP025314.1"/>
</dbReference>
<dbReference type="EMBL" id="AP025314">
    <property type="protein sequence ID" value="BDD07836.1"/>
    <property type="molecule type" value="Genomic_DNA"/>
</dbReference>
<proteinExistence type="inferred from homology"/>
<keyword evidence="8 16" id="KW-0808">Transferase</keyword>
<comment type="pathway">
    <text evidence="4 16">Cofactor biosynthesis; coenzyme A biosynthesis; CoA from (R)-pantothenate: step 1/5.</text>
</comment>
<evidence type="ECO:0000256" key="9">
    <source>
        <dbReference type="ARBA" id="ARBA00022741"/>
    </source>
</evidence>
<comment type="function">
    <text evidence="16">Catalyzes the phosphorylation of pantothenate (Pan), the first step in CoA biosynthesis.</text>
</comment>
<dbReference type="PANTHER" id="PTHR34265:SF1">
    <property type="entry name" value="TYPE III PANTOTHENATE KINASE"/>
    <property type="match status" value="1"/>
</dbReference>
<evidence type="ECO:0000256" key="6">
    <source>
        <dbReference type="ARBA" id="ARBA00012102"/>
    </source>
</evidence>
<reference evidence="17 18" key="1">
    <citation type="submission" date="2021-12" db="EMBL/GenBank/DDBJ databases">
        <title>Genome sequencing of bacteria with rrn-lacking chromosome and rrn-plasmid.</title>
        <authorList>
            <person name="Anda M."/>
            <person name="Iwasaki W."/>
        </authorList>
    </citation>
    <scope>NUCLEOTIDE SEQUENCE [LARGE SCALE GENOMIC DNA]</scope>
    <source>
        <strain evidence="17 18">DSM 100852</strain>
    </source>
</reference>
<protein>
    <recommendedName>
        <fullName evidence="15 16">Type III pantothenate kinase</fullName>
        <ecNumber evidence="6 16">2.7.1.33</ecNumber>
    </recommendedName>
    <alternativeName>
        <fullName evidence="16">PanK-III</fullName>
    </alternativeName>
    <alternativeName>
        <fullName evidence="16">Pantothenic acid kinase</fullName>
    </alternativeName>
</protein>
<evidence type="ECO:0000313" key="17">
    <source>
        <dbReference type="EMBL" id="BDD07836.1"/>
    </source>
</evidence>
<keyword evidence="18" id="KW-1185">Reference proteome</keyword>
<dbReference type="AlphaFoldDB" id="A0AAU9C701"/>
<feature type="binding site" evidence="16">
    <location>
        <position position="82"/>
    </location>
    <ligand>
        <name>substrate</name>
    </ligand>
</feature>
<evidence type="ECO:0000256" key="12">
    <source>
        <dbReference type="ARBA" id="ARBA00022958"/>
    </source>
</evidence>
<comment type="subcellular location">
    <subcellularLocation>
        <location evidence="3 16">Cytoplasm</location>
    </subcellularLocation>
</comment>
<evidence type="ECO:0000256" key="10">
    <source>
        <dbReference type="ARBA" id="ARBA00022777"/>
    </source>
</evidence>
<keyword evidence="7 16" id="KW-0963">Cytoplasm</keyword>
<evidence type="ECO:0000256" key="1">
    <source>
        <dbReference type="ARBA" id="ARBA00001206"/>
    </source>
</evidence>
<feature type="binding site" evidence="16">
    <location>
        <position position="166"/>
    </location>
    <ligand>
        <name>substrate</name>
    </ligand>
</feature>
<dbReference type="CDD" id="cd24015">
    <property type="entry name" value="ASKHA_NBD_PanK-III"/>
    <property type="match status" value="1"/>
</dbReference>
<gene>
    <name evidence="16 17" type="primary">coaX</name>
    <name evidence="17" type="ORF">FUAX_02680</name>
</gene>
<sequence length="239" mass="26214">MNLCIDIGNTRTKAGLFSNGELVRVITLKKELITQTVKDLNPKKIIFSSVSSETEPLVKSVSEVAPVWTLHHAMPLPFRIAYKTPETLGVDRIAGVAGARHLTDKPALVIDIGTCVTYDIVDAEGTYHGGSISPGLRMRLRAMNHFTERLPLIETGDRVPLTGSTTEDALRSGATHGLRLEIEGIIREYRKKFRDLAVILCGGDSEFFELETESPVMVKPELVLIGLNSILSHNVEANV</sequence>
<keyword evidence="12 16" id="KW-0630">Potassium</keyword>
<comment type="cofactor">
    <cofactor evidence="16">
        <name>NH4(+)</name>
        <dbReference type="ChEBI" id="CHEBI:28938"/>
    </cofactor>
    <cofactor evidence="16">
        <name>K(+)</name>
        <dbReference type="ChEBI" id="CHEBI:29103"/>
    </cofactor>
    <text evidence="16">A monovalent cation. Ammonium or potassium.</text>
</comment>
<comment type="subunit">
    <text evidence="5 16">Homodimer.</text>
</comment>
<keyword evidence="11 16" id="KW-0067">ATP-binding</keyword>
<evidence type="ECO:0000256" key="16">
    <source>
        <dbReference type="HAMAP-Rule" id="MF_01274"/>
    </source>
</evidence>
<evidence type="ECO:0000256" key="2">
    <source>
        <dbReference type="ARBA" id="ARBA00001958"/>
    </source>
</evidence>
<comment type="cofactor">
    <cofactor evidence="2">
        <name>K(+)</name>
        <dbReference type="ChEBI" id="CHEBI:29103"/>
    </cofactor>
</comment>
<evidence type="ECO:0000256" key="7">
    <source>
        <dbReference type="ARBA" id="ARBA00022490"/>
    </source>
</evidence>
<dbReference type="HAMAP" id="MF_01274">
    <property type="entry name" value="Pantothen_kinase_3"/>
    <property type="match status" value="1"/>
</dbReference>
<evidence type="ECO:0000256" key="4">
    <source>
        <dbReference type="ARBA" id="ARBA00005225"/>
    </source>
</evidence>
<evidence type="ECO:0000256" key="11">
    <source>
        <dbReference type="ARBA" id="ARBA00022840"/>
    </source>
</evidence>
<evidence type="ECO:0000256" key="14">
    <source>
        <dbReference type="ARBA" id="ARBA00038036"/>
    </source>
</evidence>
<name>A0AAU9C701_9BACT</name>
<dbReference type="InterPro" id="IPR043129">
    <property type="entry name" value="ATPase_NBD"/>
</dbReference>
<feature type="binding site" evidence="16">
    <location>
        <begin position="6"/>
        <end position="13"/>
    </location>
    <ligand>
        <name>ATP</name>
        <dbReference type="ChEBI" id="CHEBI:30616"/>
    </ligand>
</feature>
<dbReference type="GO" id="GO:0015937">
    <property type="term" value="P:coenzyme A biosynthetic process"/>
    <property type="evidence" value="ECO:0007669"/>
    <property type="project" value="UniProtKB-UniRule"/>
</dbReference>
<dbReference type="Pfam" id="PF03309">
    <property type="entry name" value="Pan_kinase"/>
    <property type="match status" value="1"/>
</dbReference>
<keyword evidence="10 16" id="KW-0418">Kinase</keyword>
<feature type="binding site" evidence="16">
    <location>
        <position position="114"/>
    </location>
    <ligand>
        <name>ATP</name>
        <dbReference type="ChEBI" id="CHEBI:30616"/>
    </ligand>
</feature>
<evidence type="ECO:0000256" key="5">
    <source>
        <dbReference type="ARBA" id="ARBA00011738"/>
    </source>
</evidence>
<accession>A0AAU9C701</accession>
<comment type="catalytic activity">
    <reaction evidence="1 16">
        <text>(R)-pantothenate + ATP = (R)-4'-phosphopantothenate + ADP + H(+)</text>
        <dbReference type="Rhea" id="RHEA:16373"/>
        <dbReference type="ChEBI" id="CHEBI:10986"/>
        <dbReference type="ChEBI" id="CHEBI:15378"/>
        <dbReference type="ChEBI" id="CHEBI:29032"/>
        <dbReference type="ChEBI" id="CHEBI:30616"/>
        <dbReference type="ChEBI" id="CHEBI:456216"/>
        <dbReference type="EC" id="2.7.1.33"/>
    </reaction>
</comment>
<comment type="similarity">
    <text evidence="14 16">Belongs to the type III pantothenate kinase family.</text>
</comment>
<organism evidence="17 18">
    <name type="scientific">Fulvitalea axinellae</name>
    <dbReference type="NCBI Taxonomy" id="1182444"/>
    <lineage>
        <taxon>Bacteria</taxon>
        <taxon>Pseudomonadati</taxon>
        <taxon>Bacteroidota</taxon>
        <taxon>Cytophagia</taxon>
        <taxon>Cytophagales</taxon>
        <taxon>Persicobacteraceae</taxon>
        <taxon>Fulvitalea</taxon>
    </lineage>
</organism>
<dbReference type="GO" id="GO:0046872">
    <property type="term" value="F:metal ion binding"/>
    <property type="evidence" value="ECO:0007669"/>
    <property type="project" value="UniProtKB-KW"/>
</dbReference>
<dbReference type="Gene3D" id="3.30.420.40">
    <property type="match status" value="1"/>
</dbReference>
<dbReference type="PANTHER" id="PTHR34265">
    <property type="entry name" value="TYPE III PANTOTHENATE KINASE"/>
    <property type="match status" value="1"/>
</dbReference>
<keyword evidence="13 16" id="KW-0173">Coenzyme A biosynthesis</keyword>
<feature type="active site" description="Proton acceptor" evidence="16">
    <location>
        <position position="91"/>
    </location>
</feature>
<keyword evidence="16" id="KW-0479">Metal-binding</keyword>
<dbReference type="KEGG" id="fax:FUAX_02680"/>
<evidence type="ECO:0000256" key="8">
    <source>
        <dbReference type="ARBA" id="ARBA00022679"/>
    </source>
</evidence>
<feature type="binding site" evidence="16">
    <location>
        <begin position="89"/>
        <end position="92"/>
    </location>
    <ligand>
        <name>substrate</name>
    </ligand>
</feature>
<dbReference type="EC" id="2.7.1.33" evidence="6 16"/>
<dbReference type="InterPro" id="IPR004619">
    <property type="entry name" value="Type_III_PanK"/>
</dbReference>
<keyword evidence="9 16" id="KW-0547">Nucleotide-binding</keyword>
<dbReference type="NCBIfam" id="TIGR00671">
    <property type="entry name" value="baf"/>
    <property type="match status" value="1"/>
</dbReference>
<evidence type="ECO:0000256" key="3">
    <source>
        <dbReference type="ARBA" id="ARBA00004496"/>
    </source>
</evidence>
<dbReference type="Proteomes" id="UP001348817">
    <property type="component" value="Chromosome"/>
</dbReference>
<dbReference type="GO" id="GO:0005524">
    <property type="term" value="F:ATP binding"/>
    <property type="evidence" value="ECO:0007669"/>
    <property type="project" value="UniProtKB-UniRule"/>
</dbReference>
<dbReference type="GO" id="GO:0004594">
    <property type="term" value="F:pantothenate kinase activity"/>
    <property type="evidence" value="ECO:0007669"/>
    <property type="project" value="UniProtKB-UniRule"/>
</dbReference>
<dbReference type="SUPFAM" id="SSF53067">
    <property type="entry name" value="Actin-like ATPase domain"/>
    <property type="match status" value="2"/>
</dbReference>
<evidence type="ECO:0000256" key="15">
    <source>
        <dbReference type="ARBA" id="ARBA00040883"/>
    </source>
</evidence>
<feature type="binding site" evidence="16">
    <location>
        <position position="111"/>
    </location>
    <ligand>
        <name>K(+)</name>
        <dbReference type="ChEBI" id="CHEBI:29103"/>
    </ligand>
</feature>
<evidence type="ECO:0000256" key="13">
    <source>
        <dbReference type="ARBA" id="ARBA00022993"/>
    </source>
</evidence>